<dbReference type="AlphaFoldDB" id="A0A1X7IQT3"/>
<dbReference type="Proteomes" id="UP000193834">
    <property type="component" value="Unassembled WGS sequence"/>
</dbReference>
<keyword evidence="1" id="KW-0812">Transmembrane</keyword>
<dbReference type="PROSITE" id="PS51677">
    <property type="entry name" value="NODB"/>
    <property type="match status" value="1"/>
</dbReference>
<dbReference type="GO" id="GO:0016020">
    <property type="term" value="C:membrane"/>
    <property type="evidence" value="ECO:0007669"/>
    <property type="project" value="TreeGrafter"/>
</dbReference>
<dbReference type="RefSeq" id="WP_085492917.1">
    <property type="nucleotide sequence ID" value="NZ_FXAZ01000001.1"/>
</dbReference>
<organism evidence="3 4">
    <name type="scientific">Paenibacillus aquistagni</name>
    <dbReference type="NCBI Taxonomy" id="1852522"/>
    <lineage>
        <taxon>Bacteria</taxon>
        <taxon>Bacillati</taxon>
        <taxon>Bacillota</taxon>
        <taxon>Bacilli</taxon>
        <taxon>Bacillales</taxon>
        <taxon>Paenibacillaceae</taxon>
        <taxon>Paenibacillus</taxon>
    </lineage>
</organism>
<dbReference type="STRING" id="1852522.SAMN06295960_0669"/>
<dbReference type="CDD" id="cd10950">
    <property type="entry name" value="CE4_BsYlxY_like"/>
    <property type="match status" value="1"/>
</dbReference>
<dbReference type="GO" id="GO:0005975">
    <property type="term" value="P:carbohydrate metabolic process"/>
    <property type="evidence" value="ECO:0007669"/>
    <property type="project" value="InterPro"/>
</dbReference>
<keyword evidence="1" id="KW-1133">Transmembrane helix</keyword>
<evidence type="ECO:0000256" key="1">
    <source>
        <dbReference type="SAM" id="Phobius"/>
    </source>
</evidence>
<dbReference type="PANTHER" id="PTHR10587:SF80">
    <property type="entry name" value="CHITOOLIGOSACCHARIDE DEACETYLASE"/>
    <property type="match status" value="1"/>
</dbReference>
<dbReference type="GO" id="GO:0016810">
    <property type="term" value="F:hydrolase activity, acting on carbon-nitrogen (but not peptide) bonds"/>
    <property type="evidence" value="ECO:0007669"/>
    <property type="project" value="InterPro"/>
</dbReference>
<dbReference type="Gene3D" id="3.20.20.370">
    <property type="entry name" value="Glycoside hydrolase/deacetylase"/>
    <property type="match status" value="1"/>
</dbReference>
<keyword evidence="4" id="KW-1185">Reference proteome</keyword>
<protein>
    <submittedName>
        <fullName evidence="3">Probable sporulation protein, polysaccharide deacetylase family</fullName>
    </submittedName>
</protein>
<feature type="transmembrane region" description="Helical" evidence="1">
    <location>
        <begin position="12"/>
        <end position="35"/>
    </location>
</feature>
<reference evidence="3 4" key="1">
    <citation type="submission" date="2017-04" db="EMBL/GenBank/DDBJ databases">
        <authorList>
            <person name="Afonso C.L."/>
            <person name="Miller P.J."/>
            <person name="Scott M.A."/>
            <person name="Spackman E."/>
            <person name="Goraichik I."/>
            <person name="Dimitrov K.M."/>
            <person name="Suarez D.L."/>
            <person name="Swayne D.E."/>
        </authorList>
    </citation>
    <scope>NUCLEOTIDE SEQUENCE [LARGE SCALE GENOMIC DNA]</scope>
    <source>
        <strain evidence="3 4">11</strain>
    </source>
</reference>
<sequence length="336" mass="37529">MNRWNQATKLKWITVLLSAALIVIIARMTAIGSYIEDTKAAAVWSNAFLQEDRTVMTETELMQRIEEAAAAKRVAPIDARIDRVWKAIPGYNGLEVDIEHTLKQNESKRVDQQIAYVMKEVKPRVTLDQLPPAEIYRGNEQKPAVGLMVNVAWGNEFVRPMLDTLKQEGVKATFFFDGSWVKKNPELAKEIAAEGHEIGNHAYSHPNMNELSEGRQYQEIEKTKKIIKETIGEHSQWFAPPSGAFNSLTVKTANQLGLKTVLWTVDTIDWKKPSPGTVVSRVRNKVGAGSLILMHPTASSSAALSDMIGVIRQKELVPGTVSEALSEDRLKRSKVE</sequence>
<dbReference type="PANTHER" id="PTHR10587">
    <property type="entry name" value="GLYCOSYL TRANSFERASE-RELATED"/>
    <property type="match status" value="1"/>
</dbReference>
<feature type="domain" description="NodB homology" evidence="2">
    <location>
        <begin position="143"/>
        <end position="319"/>
    </location>
</feature>
<proteinExistence type="predicted"/>
<evidence type="ECO:0000259" key="2">
    <source>
        <dbReference type="PROSITE" id="PS51677"/>
    </source>
</evidence>
<dbReference type="EMBL" id="FXAZ01000001">
    <property type="protein sequence ID" value="SMG16809.1"/>
    <property type="molecule type" value="Genomic_DNA"/>
</dbReference>
<gene>
    <name evidence="3" type="ORF">SAMN06295960_0669</name>
</gene>
<dbReference type="Pfam" id="PF01522">
    <property type="entry name" value="Polysacc_deac_1"/>
    <property type="match status" value="1"/>
</dbReference>
<dbReference type="OrthoDB" id="9812065at2"/>
<dbReference type="InterPro" id="IPR050248">
    <property type="entry name" value="Polysacc_deacetylase_ArnD"/>
</dbReference>
<evidence type="ECO:0000313" key="4">
    <source>
        <dbReference type="Proteomes" id="UP000193834"/>
    </source>
</evidence>
<name>A0A1X7IQT3_9BACL</name>
<dbReference type="InterPro" id="IPR011330">
    <property type="entry name" value="Glyco_hydro/deAcase_b/a-brl"/>
</dbReference>
<dbReference type="InterPro" id="IPR002509">
    <property type="entry name" value="NODB_dom"/>
</dbReference>
<evidence type="ECO:0000313" key="3">
    <source>
        <dbReference type="EMBL" id="SMG16809.1"/>
    </source>
</evidence>
<dbReference type="SUPFAM" id="SSF88713">
    <property type="entry name" value="Glycoside hydrolase/deacetylase"/>
    <property type="match status" value="1"/>
</dbReference>
<keyword evidence="1" id="KW-0472">Membrane</keyword>
<accession>A0A1X7IQT3</accession>